<keyword evidence="2" id="KW-1185">Reference proteome</keyword>
<dbReference type="AlphaFoldDB" id="A0AB37Z6A4"/>
<reference evidence="1 2" key="1">
    <citation type="submission" date="2016-10" db="EMBL/GenBank/DDBJ databases">
        <authorList>
            <person name="Varghese N."/>
            <person name="Submissions S."/>
        </authorList>
    </citation>
    <scope>NUCLEOTIDE SEQUENCE [LARGE SCALE GENOMIC DNA]</scope>
    <source>
        <strain evidence="1 2">DSM 17833</strain>
    </source>
</reference>
<dbReference type="GO" id="GO:0016740">
    <property type="term" value="F:transferase activity"/>
    <property type="evidence" value="ECO:0007669"/>
    <property type="project" value="UniProtKB-KW"/>
</dbReference>
<organism evidence="1 2">
    <name type="scientific">Pseudomonas peli</name>
    <dbReference type="NCBI Taxonomy" id="592361"/>
    <lineage>
        <taxon>Bacteria</taxon>
        <taxon>Pseudomonadati</taxon>
        <taxon>Pseudomonadota</taxon>
        <taxon>Gammaproteobacteria</taxon>
        <taxon>Pseudomonadales</taxon>
        <taxon>Pseudomonadaceae</taxon>
        <taxon>Pseudomonas</taxon>
    </lineage>
</organism>
<dbReference type="EMBL" id="FMTL01000001">
    <property type="protein sequence ID" value="SCW46197.1"/>
    <property type="molecule type" value="Genomic_DNA"/>
</dbReference>
<keyword evidence="1" id="KW-0808">Transferase</keyword>
<gene>
    <name evidence="1" type="ORF">SAMN05216370_1402</name>
</gene>
<dbReference type="Proteomes" id="UP000242418">
    <property type="component" value="Unassembled WGS sequence"/>
</dbReference>
<sequence length="229" mass="26102">MRSEGKTKELSALDVDGVLCISVREREDRRALLDKEFAGSGLHVEYVLVTRDNENPERGCYNSHLRCAELALQRGYRRVLILEDDATLEFFAPRMVSRINSFLNKRNPDIFYLGVNLGRLWLTWTPGIARVRAQGGHAYILSTEACRKVIALGDYSGRGIDNYYSKMFAGFCCFPMIAQQQPEGACASDLRQFRGGGKGCDEAFWEANWRRQYQEALRGLLKTLLRRGF</sequence>
<comment type="caution">
    <text evidence="1">The sequence shown here is derived from an EMBL/GenBank/DDBJ whole genome shotgun (WGS) entry which is preliminary data.</text>
</comment>
<evidence type="ECO:0000313" key="1">
    <source>
        <dbReference type="EMBL" id="SCW46197.1"/>
    </source>
</evidence>
<accession>A0AB37Z6A4</accession>
<dbReference type="RefSeq" id="WP_090249801.1">
    <property type="nucleotide sequence ID" value="NZ_FMTL01000001.1"/>
</dbReference>
<name>A0AB37Z6A4_9PSED</name>
<evidence type="ECO:0000313" key="2">
    <source>
        <dbReference type="Proteomes" id="UP000242418"/>
    </source>
</evidence>
<proteinExistence type="predicted"/>
<protein>
    <submittedName>
        <fullName evidence="1">Glycosyl transferase, family 25</fullName>
    </submittedName>
</protein>